<evidence type="ECO:0000313" key="3">
    <source>
        <dbReference type="Proteomes" id="UP001595378"/>
    </source>
</evidence>
<accession>A0ABV7EFV8</accession>
<reference evidence="3" key="1">
    <citation type="journal article" date="2019" name="Int. J. Syst. Evol. Microbiol.">
        <title>The Global Catalogue of Microorganisms (GCM) 10K type strain sequencing project: providing services to taxonomists for standard genome sequencing and annotation.</title>
        <authorList>
            <consortium name="The Broad Institute Genomics Platform"/>
            <consortium name="The Broad Institute Genome Sequencing Center for Infectious Disease"/>
            <person name="Wu L."/>
            <person name="Ma J."/>
        </authorList>
    </citation>
    <scope>NUCLEOTIDE SEQUENCE [LARGE SCALE GENOMIC DNA]</scope>
    <source>
        <strain evidence="3">KCTC 52606</strain>
    </source>
</reference>
<dbReference type="EMBL" id="JBHRSU010000026">
    <property type="protein sequence ID" value="MFC3100751.1"/>
    <property type="molecule type" value="Genomic_DNA"/>
</dbReference>
<keyword evidence="1" id="KW-0812">Transmembrane</keyword>
<keyword evidence="1" id="KW-0472">Membrane</keyword>
<protein>
    <submittedName>
        <fullName evidence="2">Uncharacterized protein</fullName>
    </submittedName>
</protein>
<dbReference type="RefSeq" id="WP_336920526.1">
    <property type="nucleotide sequence ID" value="NZ_JBANRN010000018.1"/>
</dbReference>
<sequence>MSLHLVTPSEPAQELAVEDDLPPPGKGWRGHAADTCYILLKAGGFLATTYLMTLGLPLLFFLMISGGDVELFFAQLANFADRFLGADPDRKVGFVNELKFGLISLATLVACLRLPGFLCEVNEGLREERS</sequence>
<comment type="caution">
    <text evidence="2">The sequence shown here is derived from an EMBL/GenBank/DDBJ whole genome shotgun (WGS) entry which is preliminary data.</text>
</comment>
<evidence type="ECO:0000313" key="2">
    <source>
        <dbReference type="EMBL" id="MFC3100751.1"/>
    </source>
</evidence>
<name>A0ABV7EFV8_9SPHN</name>
<keyword evidence="1" id="KW-1133">Transmembrane helix</keyword>
<dbReference type="Proteomes" id="UP001595378">
    <property type="component" value="Unassembled WGS sequence"/>
</dbReference>
<organism evidence="2 3">
    <name type="scientific">Alteraurantiacibacter lauratis</name>
    <dbReference type="NCBI Taxonomy" id="2054627"/>
    <lineage>
        <taxon>Bacteria</taxon>
        <taxon>Pseudomonadati</taxon>
        <taxon>Pseudomonadota</taxon>
        <taxon>Alphaproteobacteria</taxon>
        <taxon>Sphingomonadales</taxon>
        <taxon>Erythrobacteraceae</taxon>
        <taxon>Alteraurantiacibacter</taxon>
    </lineage>
</organism>
<gene>
    <name evidence="2" type="ORF">ACFODK_07620</name>
</gene>
<evidence type="ECO:0000256" key="1">
    <source>
        <dbReference type="SAM" id="Phobius"/>
    </source>
</evidence>
<keyword evidence="3" id="KW-1185">Reference proteome</keyword>
<proteinExistence type="predicted"/>
<feature type="transmembrane region" description="Helical" evidence="1">
    <location>
        <begin position="38"/>
        <end position="64"/>
    </location>
</feature>